<dbReference type="PANTHER" id="PTHR11271:SF6">
    <property type="entry name" value="GUANINE DEAMINASE"/>
    <property type="match status" value="1"/>
</dbReference>
<evidence type="ECO:0000256" key="6">
    <source>
        <dbReference type="ARBA" id="ARBA00022833"/>
    </source>
</evidence>
<comment type="function">
    <text evidence="8">Catalyzes the hydrolytic deamination of guanine, producing xanthine and ammonia.</text>
</comment>
<evidence type="ECO:0000259" key="9">
    <source>
        <dbReference type="Pfam" id="PF01979"/>
    </source>
</evidence>
<dbReference type="Gene3D" id="3.20.20.140">
    <property type="entry name" value="Metal-dependent hydrolases"/>
    <property type="match status" value="1"/>
</dbReference>
<gene>
    <name evidence="10" type="primary">guaD</name>
    <name evidence="10" type="ORF">WIS52_06910</name>
</gene>
<comment type="similarity">
    <text evidence="2 8">Belongs to the metallo-dependent hydrolases superfamily. ATZ/TRZ family.</text>
</comment>
<proteinExistence type="inferred from homology"/>
<feature type="domain" description="Amidohydrolase-related" evidence="9">
    <location>
        <begin position="76"/>
        <end position="438"/>
    </location>
</feature>
<evidence type="ECO:0000313" key="11">
    <source>
        <dbReference type="Proteomes" id="UP001494902"/>
    </source>
</evidence>
<keyword evidence="11" id="KW-1185">Reference proteome</keyword>
<dbReference type="Pfam" id="PF01979">
    <property type="entry name" value="Amidohydro_1"/>
    <property type="match status" value="1"/>
</dbReference>
<reference evidence="10 11" key="1">
    <citation type="submission" date="2024-03" db="EMBL/GenBank/DDBJ databases">
        <title>Draft genome sequence of Pseudonocardia nematodicida JCM 31783.</title>
        <authorList>
            <person name="Butdee W."/>
            <person name="Duangmal K."/>
        </authorList>
    </citation>
    <scope>NUCLEOTIDE SEQUENCE [LARGE SCALE GENOMIC DNA]</scope>
    <source>
        <strain evidence="10 11">JCM 31783</strain>
    </source>
</reference>
<dbReference type="NCBIfam" id="NF006679">
    <property type="entry name" value="PRK09228.1"/>
    <property type="match status" value="1"/>
</dbReference>
<dbReference type="RefSeq" id="WP_349297279.1">
    <property type="nucleotide sequence ID" value="NZ_JBEDNQ010000002.1"/>
</dbReference>
<dbReference type="PANTHER" id="PTHR11271">
    <property type="entry name" value="GUANINE DEAMINASE"/>
    <property type="match status" value="1"/>
</dbReference>
<comment type="pathway">
    <text evidence="1 8">Purine metabolism; guanine degradation; xanthine from guanine: step 1/1.</text>
</comment>
<keyword evidence="5 8" id="KW-0378">Hydrolase</keyword>
<comment type="caution">
    <text evidence="10">The sequence shown here is derived from an EMBL/GenBank/DDBJ whole genome shotgun (WGS) entry which is preliminary data.</text>
</comment>
<dbReference type="Proteomes" id="UP001494902">
    <property type="component" value="Unassembled WGS sequence"/>
</dbReference>
<evidence type="ECO:0000256" key="4">
    <source>
        <dbReference type="ARBA" id="ARBA00022723"/>
    </source>
</evidence>
<dbReference type="EMBL" id="JBEDNQ010000002">
    <property type="protein sequence ID" value="MEQ3550199.1"/>
    <property type="molecule type" value="Genomic_DNA"/>
</dbReference>
<name>A0ABV1K6T2_9PSEU</name>
<evidence type="ECO:0000256" key="3">
    <source>
        <dbReference type="ARBA" id="ARBA00012781"/>
    </source>
</evidence>
<dbReference type="SUPFAM" id="SSF51556">
    <property type="entry name" value="Metallo-dependent hydrolases"/>
    <property type="match status" value="1"/>
</dbReference>
<evidence type="ECO:0000256" key="8">
    <source>
        <dbReference type="RuleBase" id="RU366009"/>
    </source>
</evidence>
<keyword evidence="6 8" id="KW-0862">Zinc</keyword>
<dbReference type="NCBIfam" id="TIGR02967">
    <property type="entry name" value="guan_deamin"/>
    <property type="match status" value="1"/>
</dbReference>
<dbReference type="InterPro" id="IPR032466">
    <property type="entry name" value="Metal_Hydrolase"/>
</dbReference>
<evidence type="ECO:0000256" key="2">
    <source>
        <dbReference type="ARBA" id="ARBA00006745"/>
    </source>
</evidence>
<evidence type="ECO:0000256" key="7">
    <source>
        <dbReference type="NCBIfam" id="TIGR02967"/>
    </source>
</evidence>
<comment type="cofactor">
    <cofactor evidence="8">
        <name>Zn(2+)</name>
        <dbReference type="ChEBI" id="CHEBI:29105"/>
    </cofactor>
    <text evidence="8">Binds 1 zinc ion per subunit.</text>
</comment>
<accession>A0ABV1K6T2</accession>
<dbReference type="GO" id="GO:0008892">
    <property type="term" value="F:guanine deaminase activity"/>
    <property type="evidence" value="ECO:0007669"/>
    <property type="project" value="UniProtKB-EC"/>
</dbReference>
<dbReference type="InterPro" id="IPR051607">
    <property type="entry name" value="Metallo-dep_hydrolases"/>
</dbReference>
<evidence type="ECO:0000313" key="10">
    <source>
        <dbReference type="EMBL" id="MEQ3550199.1"/>
    </source>
</evidence>
<dbReference type="InterPro" id="IPR014311">
    <property type="entry name" value="Guanine_deaminase"/>
</dbReference>
<keyword evidence="4 8" id="KW-0479">Metal-binding</keyword>
<dbReference type="SUPFAM" id="SSF51338">
    <property type="entry name" value="Composite domain of metallo-dependent hydrolases"/>
    <property type="match status" value="1"/>
</dbReference>
<comment type="catalytic activity">
    <reaction evidence="8">
        <text>guanine + H2O + H(+) = xanthine + NH4(+)</text>
        <dbReference type="Rhea" id="RHEA:14665"/>
        <dbReference type="ChEBI" id="CHEBI:15377"/>
        <dbReference type="ChEBI" id="CHEBI:15378"/>
        <dbReference type="ChEBI" id="CHEBI:16235"/>
        <dbReference type="ChEBI" id="CHEBI:17712"/>
        <dbReference type="ChEBI" id="CHEBI:28938"/>
        <dbReference type="EC" id="3.5.4.3"/>
    </reaction>
</comment>
<evidence type="ECO:0000256" key="5">
    <source>
        <dbReference type="ARBA" id="ARBA00022801"/>
    </source>
</evidence>
<dbReference type="InterPro" id="IPR011059">
    <property type="entry name" value="Metal-dep_hydrolase_composite"/>
</dbReference>
<dbReference type="EC" id="3.5.4.3" evidence="3 7"/>
<evidence type="ECO:0000256" key="1">
    <source>
        <dbReference type="ARBA" id="ARBA00004984"/>
    </source>
</evidence>
<sequence>MQADPTGGTTAAAIRGHVVTLTGDPFLEGSENVLVDEPDGLVLIEDGLITGVGPYPALRDRVPDGVEVAHHPGSLITAGFVDTHVHYVQTEIVAAFGAQLIDWLNTYTFVEEQRFADPAHAAAVATSFFDQLVLNGTTTALTFCATYPASVEAFFAEATRRNMRMIGGKVLMDRNAPDGLLDTAEQGARDSEELLRRWDGTGRNHYAITPRFAPTSTPEQLAAAGELWKSHPDAFVHTHVSENRGEISWVRSLFPERDGYLDVYDHYGLLGRRAVLAHGVHLTGQERRRCHDTGTAIAHCPTSNLFLGSGLFHVRQAKDPHHPVHVGLGTDIGAGTSFSLLNTMGEAYKVAELNSYPLDAVKAFHLATLGGAEALDLAGHIGSVAVGKEADLVVLDPRATALMAERSARAGSVQELMFVLAVLGDDRAVEATYVAGELAHSRDRTREIERTQP</sequence>
<dbReference type="Gene3D" id="2.30.40.10">
    <property type="entry name" value="Urease, subunit C, domain 1"/>
    <property type="match status" value="1"/>
</dbReference>
<dbReference type="InterPro" id="IPR006680">
    <property type="entry name" value="Amidohydro-rel"/>
</dbReference>
<protein>
    <recommendedName>
        <fullName evidence="3 7">Guanine deaminase</fullName>
        <shortName evidence="8">Guanase</shortName>
        <ecNumber evidence="3 7">3.5.4.3</ecNumber>
    </recommendedName>
    <alternativeName>
        <fullName evidence="8">Guanine aminohydrolase</fullName>
    </alternativeName>
</protein>
<organism evidence="10 11">
    <name type="scientific">Pseudonocardia nematodicida</name>
    <dbReference type="NCBI Taxonomy" id="1206997"/>
    <lineage>
        <taxon>Bacteria</taxon>
        <taxon>Bacillati</taxon>
        <taxon>Actinomycetota</taxon>
        <taxon>Actinomycetes</taxon>
        <taxon>Pseudonocardiales</taxon>
        <taxon>Pseudonocardiaceae</taxon>
        <taxon>Pseudonocardia</taxon>
    </lineage>
</organism>